<dbReference type="AlphaFoldDB" id="A0A3E3DGC8"/>
<dbReference type="EMBL" id="QTJW01000017">
    <property type="protein sequence ID" value="RGD68331.1"/>
    <property type="molecule type" value="Genomic_DNA"/>
</dbReference>
<organism evidence="1 2">
    <name type="scientific">Hungatella hathewayi</name>
    <dbReference type="NCBI Taxonomy" id="154046"/>
    <lineage>
        <taxon>Bacteria</taxon>
        <taxon>Bacillati</taxon>
        <taxon>Bacillota</taxon>
        <taxon>Clostridia</taxon>
        <taxon>Lachnospirales</taxon>
        <taxon>Lachnospiraceae</taxon>
        <taxon>Hungatella</taxon>
    </lineage>
</organism>
<dbReference type="RefSeq" id="WP_025530193.1">
    <property type="nucleotide sequence ID" value="NZ_QTJW01000017.1"/>
</dbReference>
<accession>A0A3E3DGC8</accession>
<evidence type="ECO:0000313" key="1">
    <source>
        <dbReference type="EMBL" id="RGD68331.1"/>
    </source>
</evidence>
<sequence length="210" mass="23924">MDMNHKKRIHSGIVWGMIFFNCLIMTSCSRNTVKAEVLQEKENCCHLCGNGGLMGYYGAFDSIGFMNVNTGQIVDIPIFHYEDGGKTEKEEKGSDYSFMTIGDGGSTISVSTDSNRRFGRGTVMAGENGVLNEEKAAALFCENCRCQLFNAYKDRIAEEIPDTVVVDFVERKFYAIDERYSDYLIRDYYLHFDYSKDRAELLIFYVPEGR</sequence>
<dbReference type="PROSITE" id="PS51257">
    <property type="entry name" value="PROKAR_LIPOPROTEIN"/>
    <property type="match status" value="1"/>
</dbReference>
<name>A0A3E3DGC8_9FIRM</name>
<gene>
    <name evidence="1" type="ORF">DWX31_22730</name>
</gene>
<reference evidence="1 2" key="1">
    <citation type="submission" date="2018-08" db="EMBL/GenBank/DDBJ databases">
        <title>A genome reference for cultivated species of the human gut microbiota.</title>
        <authorList>
            <person name="Zou Y."/>
            <person name="Xue W."/>
            <person name="Luo G."/>
        </authorList>
    </citation>
    <scope>NUCLEOTIDE SEQUENCE [LARGE SCALE GENOMIC DNA]</scope>
    <source>
        <strain evidence="1 2">AF19-13AC</strain>
    </source>
</reference>
<evidence type="ECO:0000313" key="2">
    <source>
        <dbReference type="Proteomes" id="UP000261023"/>
    </source>
</evidence>
<evidence type="ECO:0008006" key="3">
    <source>
        <dbReference type="Google" id="ProtNLM"/>
    </source>
</evidence>
<comment type="caution">
    <text evidence="1">The sequence shown here is derived from an EMBL/GenBank/DDBJ whole genome shotgun (WGS) entry which is preliminary data.</text>
</comment>
<proteinExistence type="predicted"/>
<dbReference type="Proteomes" id="UP000261023">
    <property type="component" value="Unassembled WGS sequence"/>
</dbReference>
<protein>
    <recommendedName>
        <fullName evidence="3">Lipoprotein</fullName>
    </recommendedName>
</protein>